<evidence type="ECO:0000256" key="2">
    <source>
        <dbReference type="ARBA" id="ARBA00005982"/>
    </source>
</evidence>
<dbReference type="PROSITE" id="PS01022">
    <property type="entry name" value="PTR2_1"/>
    <property type="match status" value="1"/>
</dbReference>
<evidence type="ECO:0000256" key="4">
    <source>
        <dbReference type="ARBA" id="ARBA00022989"/>
    </source>
</evidence>
<dbReference type="Proteomes" id="UP001420932">
    <property type="component" value="Unassembled WGS sequence"/>
</dbReference>
<dbReference type="AlphaFoldDB" id="A0AAP0JZA0"/>
<evidence type="ECO:0000313" key="8">
    <source>
        <dbReference type="Proteomes" id="UP001420932"/>
    </source>
</evidence>
<sequence>MGITVNLVTYLIGTMHLPSSTSSKIVSNFVGTALLLCLLGGIIADSFLGKYWTIVTFSIINALGVGALALSTGLRQLRPPPCDATLPDKCEQASAFQMGILYIALYATALGIGGIKSSVSGFGSEQFDDKDEKEKSQKTYFFNRIYFLINIGTLLAVTVLVYVQDNVGRCWAYGICSLSTCIMAVAFLSGTKRYRYQKCLGSPIIHILQNVVAAVRKRSLKFPSSSDLLFEDAPVGSRIGRTAQFRCLDKAAILVEEDHKTNESTSTPNPWRLCSVTRIEETKMVIRLLPIWATTIMYWTVHAQMLTFSVSQASSMDRSINKFLIPSGSFTGFFIATIMITISINDRVIMPLWMKWKGKQGFTNLQNIGVGLVFSILGMTVASLCERKRMAVAKSVEGTITTTLPISAFLLLPQFIIVGTGEGFMYSGQLNFFITQSPKGMKAMSTGLFQSTISFGYFVSSMLISLVKRVTGGRDGHGWLTDHINNGRLDLFYALLAVLSLINFGAYLLCASWYKPSTSEVDVALKDVVVVTGATGSDKNKE</sequence>
<feature type="transmembrane region" description="Helical" evidence="6">
    <location>
        <begin position="145"/>
        <end position="164"/>
    </location>
</feature>
<evidence type="ECO:0000256" key="3">
    <source>
        <dbReference type="ARBA" id="ARBA00022692"/>
    </source>
</evidence>
<keyword evidence="8" id="KW-1185">Reference proteome</keyword>
<feature type="transmembrane region" description="Helical" evidence="6">
    <location>
        <begin position="365"/>
        <end position="384"/>
    </location>
</feature>
<evidence type="ECO:0000256" key="5">
    <source>
        <dbReference type="ARBA" id="ARBA00023136"/>
    </source>
</evidence>
<protein>
    <submittedName>
        <fullName evidence="7">Uncharacterized protein</fullName>
    </submittedName>
</protein>
<feature type="transmembrane region" description="Helical" evidence="6">
    <location>
        <begin position="404"/>
        <end position="426"/>
    </location>
</feature>
<dbReference type="PANTHER" id="PTHR11654">
    <property type="entry name" value="OLIGOPEPTIDE TRANSPORTER-RELATED"/>
    <property type="match status" value="1"/>
</dbReference>
<feature type="transmembrane region" description="Helical" evidence="6">
    <location>
        <begin position="491"/>
        <end position="510"/>
    </location>
</feature>
<keyword evidence="5 6" id="KW-0472">Membrane</keyword>
<organism evidence="7 8">
    <name type="scientific">Stephania yunnanensis</name>
    <dbReference type="NCBI Taxonomy" id="152371"/>
    <lineage>
        <taxon>Eukaryota</taxon>
        <taxon>Viridiplantae</taxon>
        <taxon>Streptophyta</taxon>
        <taxon>Embryophyta</taxon>
        <taxon>Tracheophyta</taxon>
        <taxon>Spermatophyta</taxon>
        <taxon>Magnoliopsida</taxon>
        <taxon>Ranunculales</taxon>
        <taxon>Menispermaceae</taxon>
        <taxon>Menispermoideae</taxon>
        <taxon>Cissampelideae</taxon>
        <taxon>Stephania</taxon>
    </lineage>
</organism>
<feature type="transmembrane region" description="Helical" evidence="6">
    <location>
        <begin position="323"/>
        <end position="344"/>
    </location>
</feature>
<keyword evidence="3 6" id="KW-0812">Transmembrane</keyword>
<feature type="transmembrane region" description="Helical" evidence="6">
    <location>
        <begin position="25"/>
        <end position="44"/>
    </location>
</feature>
<comment type="caution">
    <text evidence="7">The sequence shown here is derived from an EMBL/GenBank/DDBJ whole genome shotgun (WGS) entry which is preliminary data.</text>
</comment>
<feature type="transmembrane region" description="Helical" evidence="6">
    <location>
        <begin position="94"/>
        <end position="115"/>
    </location>
</feature>
<comment type="similarity">
    <text evidence="2">Belongs to the major facilitator superfamily. Proton-dependent oligopeptide transporter (POT/PTR) (TC 2.A.17) family.</text>
</comment>
<accession>A0AAP0JZA0</accession>
<dbReference type="SUPFAM" id="SSF103473">
    <property type="entry name" value="MFS general substrate transporter"/>
    <property type="match status" value="1"/>
</dbReference>
<feature type="transmembrane region" description="Helical" evidence="6">
    <location>
        <begin position="447"/>
        <end position="471"/>
    </location>
</feature>
<name>A0AAP0JZA0_9MAGN</name>
<dbReference type="GO" id="GO:0022857">
    <property type="term" value="F:transmembrane transporter activity"/>
    <property type="evidence" value="ECO:0007669"/>
    <property type="project" value="InterPro"/>
</dbReference>
<evidence type="ECO:0000256" key="1">
    <source>
        <dbReference type="ARBA" id="ARBA00004141"/>
    </source>
</evidence>
<dbReference type="Gene3D" id="1.20.1250.20">
    <property type="entry name" value="MFS general substrate transporter like domains"/>
    <property type="match status" value="1"/>
</dbReference>
<dbReference type="EMBL" id="JBBNAF010000005">
    <property type="protein sequence ID" value="KAK9141692.1"/>
    <property type="molecule type" value="Genomic_DNA"/>
</dbReference>
<dbReference type="InterPro" id="IPR018456">
    <property type="entry name" value="PTR2_symporter_CS"/>
</dbReference>
<feature type="transmembrane region" description="Helical" evidence="6">
    <location>
        <begin position="51"/>
        <end position="74"/>
    </location>
</feature>
<dbReference type="Pfam" id="PF00854">
    <property type="entry name" value="PTR2"/>
    <property type="match status" value="1"/>
</dbReference>
<dbReference type="InterPro" id="IPR000109">
    <property type="entry name" value="POT_fam"/>
</dbReference>
<dbReference type="GO" id="GO:0016020">
    <property type="term" value="C:membrane"/>
    <property type="evidence" value="ECO:0007669"/>
    <property type="project" value="UniProtKB-SubCell"/>
</dbReference>
<dbReference type="GO" id="GO:0006857">
    <property type="term" value="P:oligopeptide transport"/>
    <property type="evidence" value="ECO:0007669"/>
    <property type="project" value="InterPro"/>
</dbReference>
<reference evidence="7 8" key="1">
    <citation type="submission" date="2024-01" db="EMBL/GenBank/DDBJ databases">
        <title>Genome assemblies of Stephania.</title>
        <authorList>
            <person name="Yang L."/>
        </authorList>
    </citation>
    <scope>NUCLEOTIDE SEQUENCE [LARGE SCALE GENOMIC DNA]</scope>
    <source>
        <strain evidence="7">YNDBR</strain>
        <tissue evidence="7">Leaf</tissue>
    </source>
</reference>
<gene>
    <name evidence="7" type="ORF">Syun_011092</name>
</gene>
<proteinExistence type="inferred from homology"/>
<comment type="subcellular location">
    <subcellularLocation>
        <location evidence="1">Membrane</location>
        <topology evidence="1">Multi-pass membrane protein</topology>
    </subcellularLocation>
</comment>
<evidence type="ECO:0000256" key="6">
    <source>
        <dbReference type="SAM" id="Phobius"/>
    </source>
</evidence>
<feature type="transmembrane region" description="Helical" evidence="6">
    <location>
        <begin position="170"/>
        <end position="188"/>
    </location>
</feature>
<evidence type="ECO:0000313" key="7">
    <source>
        <dbReference type="EMBL" id="KAK9141692.1"/>
    </source>
</evidence>
<dbReference type="InterPro" id="IPR036259">
    <property type="entry name" value="MFS_trans_sf"/>
</dbReference>
<keyword evidence="4 6" id="KW-1133">Transmembrane helix</keyword>